<dbReference type="SUPFAM" id="SSF46785">
    <property type="entry name" value="Winged helix' DNA-binding domain"/>
    <property type="match status" value="1"/>
</dbReference>
<dbReference type="Gene3D" id="1.10.10.10">
    <property type="entry name" value="Winged helix-like DNA-binding domain superfamily/Winged helix DNA-binding domain"/>
    <property type="match status" value="1"/>
</dbReference>
<name>A0AAU7KVY0_9GAMM</name>
<dbReference type="PRINTS" id="PR00035">
    <property type="entry name" value="HTHGNTR"/>
</dbReference>
<evidence type="ECO:0000256" key="5">
    <source>
        <dbReference type="ARBA" id="ARBA00023163"/>
    </source>
</evidence>
<dbReference type="InterPro" id="IPR000524">
    <property type="entry name" value="Tscrpt_reg_HTH_GntR"/>
</dbReference>
<keyword evidence="5" id="KW-0804">Transcription</keyword>
<dbReference type="AlphaFoldDB" id="A0AAU7KVY0"/>
<dbReference type="Pfam" id="PF00392">
    <property type="entry name" value="GntR"/>
    <property type="match status" value="1"/>
</dbReference>
<dbReference type="InterPro" id="IPR015421">
    <property type="entry name" value="PyrdxlP-dep_Trfase_major"/>
</dbReference>
<dbReference type="InterPro" id="IPR015424">
    <property type="entry name" value="PyrdxlP-dep_Trfase"/>
</dbReference>
<comment type="similarity">
    <text evidence="1">In the C-terminal section; belongs to the class-I pyridoxal-phosphate-dependent aminotransferase family.</text>
</comment>
<dbReference type="InterPro" id="IPR004839">
    <property type="entry name" value="Aminotransferase_I/II_large"/>
</dbReference>
<evidence type="ECO:0000256" key="4">
    <source>
        <dbReference type="ARBA" id="ARBA00023125"/>
    </source>
</evidence>
<keyword evidence="7" id="KW-0032">Aminotransferase</keyword>
<dbReference type="InterPro" id="IPR036388">
    <property type="entry name" value="WH-like_DNA-bd_sf"/>
</dbReference>
<dbReference type="InterPro" id="IPR051446">
    <property type="entry name" value="HTH_trans_reg/aminotransferase"/>
</dbReference>
<dbReference type="EMBL" id="CP098828">
    <property type="protein sequence ID" value="XBO75887.1"/>
    <property type="molecule type" value="Genomic_DNA"/>
</dbReference>
<keyword evidence="7" id="KW-0808">Transferase</keyword>
<dbReference type="RefSeq" id="WP_348815396.1">
    <property type="nucleotide sequence ID" value="NZ_CP098828.1"/>
</dbReference>
<organism evidence="7">
    <name type="scientific">Halomonas sp. H10-59</name>
    <dbReference type="NCBI Taxonomy" id="2950874"/>
    <lineage>
        <taxon>Bacteria</taxon>
        <taxon>Pseudomonadati</taxon>
        <taxon>Pseudomonadota</taxon>
        <taxon>Gammaproteobacteria</taxon>
        <taxon>Oceanospirillales</taxon>
        <taxon>Halomonadaceae</taxon>
        <taxon>Halomonas</taxon>
    </lineage>
</organism>
<evidence type="ECO:0000256" key="2">
    <source>
        <dbReference type="ARBA" id="ARBA00022898"/>
    </source>
</evidence>
<keyword evidence="3" id="KW-0805">Transcription regulation</keyword>
<dbReference type="CDD" id="cd07377">
    <property type="entry name" value="WHTH_GntR"/>
    <property type="match status" value="1"/>
</dbReference>
<evidence type="ECO:0000256" key="3">
    <source>
        <dbReference type="ARBA" id="ARBA00023015"/>
    </source>
</evidence>
<keyword evidence="4" id="KW-0238">DNA-binding</keyword>
<dbReference type="PANTHER" id="PTHR46577:SF2">
    <property type="entry name" value="TRANSCRIPTIONAL REGULATORY PROTEIN"/>
    <property type="match status" value="1"/>
</dbReference>
<dbReference type="SUPFAM" id="SSF53383">
    <property type="entry name" value="PLP-dependent transferases"/>
    <property type="match status" value="1"/>
</dbReference>
<sequence>MKAQDIDRRAGISLVEQVVALIQRRMAQRQLAPGTRLPSIRGLAESLGVSRSTVVEAYDRLVAEGAIHSRRGAGFFVGDRLPPLSLAELAPRRERAVDPLWLTRQALESDHYRLRPGCGWLPAEWMPHEEIRRGLRQLARRSGAVASLTDYASPQGLQALRQVLAHRLTERGVEAAPSQILLTESGTQAIDLLCRFLLEPGDRVLVDDPCYFNFHALLRAHRVKVVGVPFSPAGPDLSRLAEALEQHRPRLYITNSGLHNPTGASLSLAVAHRVLRLAERHDLLIIEDDIFADFEHQASPRLAALDGLERVIQVGSFSKTLSASVRCGYIAIRPEWFEELVDLKLATSFGASALSAELVFQLVREGAYRRHLNVLRTRLADAMGQVMPRLRAAGLEPWVEPSAGLFLWTRLPAGLCAKDVARAALDEDLVLAPGEVFSPETANSRYLRFNVAQSLDDDVFRALDRAMERAAKDRVAKERTARDRD</sequence>
<dbReference type="GO" id="GO:0008483">
    <property type="term" value="F:transaminase activity"/>
    <property type="evidence" value="ECO:0007669"/>
    <property type="project" value="UniProtKB-KW"/>
</dbReference>
<evidence type="ECO:0000313" key="7">
    <source>
        <dbReference type="EMBL" id="XBO75887.1"/>
    </source>
</evidence>
<dbReference type="GO" id="GO:0030170">
    <property type="term" value="F:pyridoxal phosphate binding"/>
    <property type="evidence" value="ECO:0007669"/>
    <property type="project" value="InterPro"/>
</dbReference>
<dbReference type="PROSITE" id="PS50949">
    <property type="entry name" value="HTH_GNTR"/>
    <property type="match status" value="1"/>
</dbReference>
<keyword evidence="2" id="KW-0663">Pyridoxal phosphate</keyword>
<dbReference type="Pfam" id="PF00155">
    <property type="entry name" value="Aminotran_1_2"/>
    <property type="match status" value="1"/>
</dbReference>
<dbReference type="InterPro" id="IPR036390">
    <property type="entry name" value="WH_DNA-bd_sf"/>
</dbReference>
<dbReference type="GO" id="GO:0003677">
    <property type="term" value="F:DNA binding"/>
    <property type="evidence" value="ECO:0007669"/>
    <property type="project" value="UniProtKB-KW"/>
</dbReference>
<evidence type="ECO:0000259" key="6">
    <source>
        <dbReference type="PROSITE" id="PS50949"/>
    </source>
</evidence>
<protein>
    <submittedName>
        <fullName evidence="7">PLP-dependent aminotransferase family protein</fullName>
    </submittedName>
</protein>
<reference evidence="7" key="1">
    <citation type="submission" date="2022-06" db="EMBL/GenBank/DDBJ databases">
        <title>A novel DMS-producing enzyme.</title>
        <authorList>
            <person name="Zhang Y."/>
        </authorList>
    </citation>
    <scope>NUCLEOTIDE SEQUENCE</scope>
    <source>
        <strain evidence="7">H10-59</strain>
    </source>
</reference>
<dbReference type="PANTHER" id="PTHR46577">
    <property type="entry name" value="HTH-TYPE TRANSCRIPTIONAL REGULATORY PROTEIN GABR"/>
    <property type="match status" value="1"/>
</dbReference>
<feature type="domain" description="HTH gntR-type" evidence="6">
    <location>
        <begin position="12"/>
        <end position="80"/>
    </location>
</feature>
<dbReference type="Gene3D" id="3.40.640.10">
    <property type="entry name" value="Type I PLP-dependent aspartate aminotransferase-like (Major domain)"/>
    <property type="match status" value="1"/>
</dbReference>
<dbReference type="GO" id="GO:0003700">
    <property type="term" value="F:DNA-binding transcription factor activity"/>
    <property type="evidence" value="ECO:0007669"/>
    <property type="project" value="InterPro"/>
</dbReference>
<dbReference type="CDD" id="cd00609">
    <property type="entry name" value="AAT_like"/>
    <property type="match status" value="1"/>
</dbReference>
<proteinExistence type="inferred from homology"/>
<evidence type="ECO:0000256" key="1">
    <source>
        <dbReference type="ARBA" id="ARBA00005384"/>
    </source>
</evidence>
<gene>
    <name evidence="7" type="ORF">NFG57_03685</name>
</gene>
<dbReference type="SMART" id="SM00345">
    <property type="entry name" value="HTH_GNTR"/>
    <property type="match status" value="1"/>
</dbReference>
<accession>A0AAU7KVY0</accession>